<keyword evidence="9" id="KW-0547">Nucleotide-binding</keyword>
<keyword evidence="14" id="KW-0472">Membrane</keyword>
<evidence type="ECO:0000256" key="8">
    <source>
        <dbReference type="ARBA" id="ARBA00022692"/>
    </source>
</evidence>
<evidence type="ECO:0000256" key="7">
    <source>
        <dbReference type="ARBA" id="ARBA00022679"/>
    </source>
</evidence>
<evidence type="ECO:0000256" key="14">
    <source>
        <dbReference type="ARBA" id="ARBA00023136"/>
    </source>
</evidence>
<sequence>MSHGTLRPFSRLLLANVVALATAATLALAALGFSLSYRLSERAGLERLAELAVERLELYAGTLEGELGRLAQLPALVSLNDEVMAAFQSDHPELLQRAQRRLAQINARAGSLLIYLVDADGHWRLGSAALPLEVLERERLERIAAALRAGRPGFFAAGDGSGTTDFFHASTVQRGGKTLGQVVVRINLAPLEATWVDLGVRSRSEKLLVLDANDVLIMSSVPQWKYLRLVQGLDRATWPRLAPEDTLHYPAKALQTLRWAEREGAVRGGQLLRLQPPEDERPGQHWLAQDRPVMALGLRLMTLSDPSEVQREAGRAAWGGAALGGLIGLLATYYLYRRRAVAQLLRARNELQRARDELEQQVWDRTAELRAANAELKREFEQRVRAEDELVQAGKMAVLGQLSAGIAHEVNQPLTALRALSGNTVRLMDAGRLDDARRNLGNIEGAVERMARITSQLKSFARRASGQGEVVRLAHAVGNAQLLLEHRIREAGVELQLQISERLNVRCDGTRLEQVLVNLMGNAIDAMDALQNRAERRLQVRAWAEDTRIHVAVRDTGPGLSPEAQERLFEPFFTTKPAGQGLGLGLVISAQIVREFGGNLQASSSPEGTEFRFDLEAAPAAAEEKNHV</sequence>
<evidence type="ECO:0000256" key="4">
    <source>
        <dbReference type="ARBA" id="ARBA00022475"/>
    </source>
</evidence>
<keyword evidence="13" id="KW-0902">Two-component regulatory system</keyword>
<evidence type="ECO:0000313" key="18">
    <source>
        <dbReference type="EMBL" id="MBH9575287.1"/>
    </source>
</evidence>
<keyword evidence="12" id="KW-1133">Transmembrane helix</keyword>
<keyword evidence="8" id="KW-0812">Transmembrane</keyword>
<keyword evidence="7" id="KW-0808">Transferase</keyword>
<evidence type="ECO:0000256" key="10">
    <source>
        <dbReference type="ARBA" id="ARBA00022777"/>
    </source>
</evidence>
<dbReference type="RefSeq" id="WP_198108914.1">
    <property type="nucleotide sequence ID" value="NZ_JAEDAK010000001.1"/>
</dbReference>
<evidence type="ECO:0000256" key="11">
    <source>
        <dbReference type="ARBA" id="ARBA00022840"/>
    </source>
</evidence>
<name>A0A931J2S4_9BURK</name>
<evidence type="ECO:0000256" key="9">
    <source>
        <dbReference type="ARBA" id="ARBA00022741"/>
    </source>
</evidence>
<dbReference type="InterPro" id="IPR017055">
    <property type="entry name" value="Sig_transdc_His_kinase_DctB"/>
</dbReference>
<evidence type="ECO:0000259" key="17">
    <source>
        <dbReference type="PROSITE" id="PS50109"/>
    </source>
</evidence>
<dbReference type="Pfam" id="PF00512">
    <property type="entry name" value="HisKA"/>
    <property type="match status" value="1"/>
</dbReference>
<dbReference type="SUPFAM" id="SSF47384">
    <property type="entry name" value="Homodimeric domain of signal transducing histidine kinase"/>
    <property type="match status" value="1"/>
</dbReference>
<dbReference type="PRINTS" id="PR00344">
    <property type="entry name" value="BCTRLSENSOR"/>
</dbReference>
<protein>
    <recommendedName>
        <fullName evidence="15">C4-dicarboxylate transport sensor protein DctB</fullName>
        <ecNumber evidence="3">2.7.13.3</ecNumber>
    </recommendedName>
</protein>
<gene>
    <name evidence="18" type="ORF">I7X39_00075</name>
</gene>
<keyword evidence="5" id="KW-0997">Cell inner membrane</keyword>
<dbReference type="InterPro" id="IPR004358">
    <property type="entry name" value="Sig_transdc_His_kin-like_C"/>
</dbReference>
<dbReference type="EMBL" id="JAEDAK010000001">
    <property type="protein sequence ID" value="MBH9575287.1"/>
    <property type="molecule type" value="Genomic_DNA"/>
</dbReference>
<dbReference type="InterPro" id="IPR005467">
    <property type="entry name" value="His_kinase_dom"/>
</dbReference>
<dbReference type="InterPro" id="IPR003661">
    <property type="entry name" value="HisK_dim/P_dom"/>
</dbReference>
<dbReference type="Gene3D" id="3.30.450.20">
    <property type="entry name" value="PAS domain"/>
    <property type="match status" value="2"/>
</dbReference>
<dbReference type="PROSITE" id="PS50109">
    <property type="entry name" value="HIS_KIN"/>
    <property type="match status" value="1"/>
</dbReference>
<feature type="domain" description="Histidine kinase" evidence="17">
    <location>
        <begin position="405"/>
        <end position="619"/>
    </location>
</feature>
<dbReference type="PIRSF" id="PIRSF036431">
    <property type="entry name" value="STHK_DctB"/>
    <property type="match status" value="1"/>
</dbReference>
<organism evidence="18 19">
    <name type="scientific">Inhella proteolytica</name>
    <dbReference type="NCBI Taxonomy" id="2795029"/>
    <lineage>
        <taxon>Bacteria</taxon>
        <taxon>Pseudomonadati</taxon>
        <taxon>Pseudomonadota</taxon>
        <taxon>Betaproteobacteria</taxon>
        <taxon>Burkholderiales</taxon>
        <taxon>Sphaerotilaceae</taxon>
        <taxon>Inhella</taxon>
    </lineage>
</organism>
<comment type="catalytic activity">
    <reaction evidence="1">
        <text>ATP + protein L-histidine = ADP + protein N-phospho-L-histidine.</text>
        <dbReference type="EC" id="2.7.13.3"/>
    </reaction>
</comment>
<dbReference type="AlphaFoldDB" id="A0A931J2S4"/>
<dbReference type="CDD" id="cd00082">
    <property type="entry name" value="HisKA"/>
    <property type="match status" value="1"/>
</dbReference>
<dbReference type="FunFam" id="1.10.287.130:FF:000049">
    <property type="entry name" value="C4-dicarboxylate transport sensor protein DctB"/>
    <property type="match status" value="1"/>
</dbReference>
<dbReference type="Gene3D" id="3.30.565.10">
    <property type="entry name" value="Histidine kinase-like ATPase, C-terminal domain"/>
    <property type="match status" value="1"/>
</dbReference>
<evidence type="ECO:0000256" key="6">
    <source>
        <dbReference type="ARBA" id="ARBA00022553"/>
    </source>
</evidence>
<keyword evidence="11" id="KW-0067">ATP-binding</keyword>
<evidence type="ECO:0000256" key="1">
    <source>
        <dbReference type="ARBA" id="ARBA00000085"/>
    </source>
</evidence>
<reference evidence="18" key="1">
    <citation type="submission" date="2020-12" db="EMBL/GenBank/DDBJ databases">
        <title>The genome sequence of Inhella sp. 1Y17.</title>
        <authorList>
            <person name="Liu Y."/>
        </authorList>
    </citation>
    <scope>NUCLEOTIDE SEQUENCE</scope>
    <source>
        <strain evidence="18">1Y17</strain>
    </source>
</reference>
<accession>A0A931J2S4</accession>
<keyword evidence="6" id="KW-0597">Phosphoprotein</keyword>
<dbReference type="InterPro" id="IPR036890">
    <property type="entry name" value="HATPase_C_sf"/>
</dbReference>
<comment type="subcellular location">
    <subcellularLocation>
        <location evidence="2">Cell inner membrane</location>
        <topology evidence="2">Multi-pass membrane protein</topology>
    </subcellularLocation>
</comment>
<dbReference type="Gene3D" id="1.10.287.130">
    <property type="match status" value="1"/>
</dbReference>
<evidence type="ECO:0000256" key="16">
    <source>
        <dbReference type="SAM" id="Coils"/>
    </source>
</evidence>
<dbReference type="Proteomes" id="UP000613266">
    <property type="component" value="Unassembled WGS sequence"/>
</dbReference>
<dbReference type="PANTHER" id="PTHR43065:SF46">
    <property type="entry name" value="C4-DICARBOXYLATE TRANSPORT SENSOR PROTEIN DCTB"/>
    <property type="match status" value="1"/>
</dbReference>
<evidence type="ECO:0000313" key="19">
    <source>
        <dbReference type="Proteomes" id="UP000613266"/>
    </source>
</evidence>
<evidence type="ECO:0000256" key="12">
    <source>
        <dbReference type="ARBA" id="ARBA00022989"/>
    </source>
</evidence>
<dbReference type="PANTHER" id="PTHR43065">
    <property type="entry name" value="SENSOR HISTIDINE KINASE"/>
    <property type="match status" value="1"/>
</dbReference>
<evidence type="ECO:0000256" key="15">
    <source>
        <dbReference type="ARBA" id="ARBA00073143"/>
    </source>
</evidence>
<dbReference type="EC" id="2.7.13.3" evidence="3"/>
<dbReference type="GO" id="GO:0005886">
    <property type="term" value="C:plasma membrane"/>
    <property type="evidence" value="ECO:0007669"/>
    <property type="project" value="UniProtKB-SubCell"/>
</dbReference>
<keyword evidence="16" id="KW-0175">Coiled coil</keyword>
<keyword evidence="4" id="KW-1003">Cell membrane</keyword>
<evidence type="ECO:0000256" key="13">
    <source>
        <dbReference type="ARBA" id="ARBA00023012"/>
    </source>
</evidence>
<feature type="coiled-coil region" evidence="16">
    <location>
        <begin position="337"/>
        <end position="389"/>
    </location>
</feature>
<dbReference type="SUPFAM" id="SSF55874">
    <property type="entry name" value="ATPase domain of HSP90 chaperone/DNA topoisomerase II/histidine kinase"/>
    <property type="match status" value="1"/>
</dbReference>
<proteinExistence type="predicted"/>
<evidence type="ECO:0000256" key="2">
    <source>
        <dbReference type="ARBA" id="ARBA00004429"/>
    </source>
</evidence>
<evidence type="ECO:0000256" key="3">
    <source>
        <dbReference type="ARBA" id="ARBA00012438"/>
    </source>
</evidence>
<dbReference type="GO" id="GO:0005524">
    <property type="term" value="F:ATP binding"/>
    <property type="evidence" value="ECO:0007669"/>
    <property type="project" value="UniProtKB-KW"/>
</dbReference>
<dbReference type="InterPro" id="IPR003594">
    <property type="entry name" value="HATPase_dom"/>
</dbReference>
<dbReference type="SMART" id="SM00388">
    <property type="entry name" value="HisKA"/>
    <property type="match status" value="1"/>
</dbReference>
<dbReference type="InterPro" id="IPR036097">
    <property type="entry name" value="HisK_dim/P_sf"/>
</dbReference>
<dbReference type="Pfam" id="PF02518">
    <property type="entry name" value="HATPase_c"/>
    <property type="match status" value="1"/>
</dbReference>
<dbReference type="SMART" id="SM00387">
    <property type="entry name" value="HATPase_c"/>
    <property type="match status" value="1"/>
</dbReference>
<comment type="caution">
    <text evidence="18">The sequence shown here is derived from an EMBL/GenBank/DDBJ whole genome shotgun (WGS) entry which is preliminary data.</text>
</comment>
<dbReference type="GO" id="GO:0000155">
    <property type="term" value="F:phosphorelay sensor kinase activity"/>
    <property type="evidence" value="ECO:0007669"/>
    <property type="project" value="InterPro"/>
</dbReference>
<keyword evidence="10 18" id="KW-0418">Kinase</keyword>
<evidence type="ECO:0000256" key="5">
    <source>
        <dbReference type="ARBA" id="ARBA00022519"/>
    </source>
</evidence>
<keyword evidence="19" id="KW-1185">Reference proteome</keyword>